<proteinExistence type="predicted"/>
<name>A0ABN3TR86_9ACTN</name>
<evidence type="ECO:0000313" key="1">
    <source>
        <dbReference type="EMBL" id="GAA2715236.1"/>
    </source>
</evidence>
<protein>
    <submittedName>
        <fullName evidence="1">Uncharacterized protein</fullName>
    </submittedName>
</protein>
<sequence>MPVVVPGDAALAARWWQEPAFAVEAQGTDRDPGRFGQFGHPVLAFVVRHAGSLRATGGNDPAAEPYRSAGSLAYPPDCASERWHSRAWLLREAAAWSSTYAWR</sequence>
<dbReference type="Proteomes" id="UP001500886">
    <property type="component" value="Unassembled WGS sequence"/>
</dbReference>
<gene>
    <name evidence="1" type="ORF">GCM10010315_23930</name>
</gene>
<reference evidence="1 2" key="1">
    <citation type="journal article" date="2019" name="Int. J. Syst. Evol. Microbiol.">
        <title>The Global Catalogue of Microorganisms (GCM) 10K type strain sequencing project: providing services to taxonomists for standard genome sequencing and annotation.</title>
        <authorList>
            <consortium name="The Broad Institute Genomics Platform"/>
            <consortium name="The Broad Institute Genome Sequencing Center for Infectious Disease"/>
            <person name="Wu L."/>
            <person name="Ma J."/>
        </authorList>
    </citation>
    <scope>NUCLEOTIDE SEQUENCE [LARGE SCALE GENOMIC DNA]</scope>
    <source>
        <strain evidence="1 2">JCM 4542</strain>
    </source>
</reference>
<keyword evidence="2" id="KW-1185">Reference proteome</keyword>
<evidence type="ECO:0000313" key="2">
    <source>
        <dbReference type="Proteomes" id="UP001500886"/>
    </source>
</evidence>
<organism evidence="1 2">
    <name type="scientific">Streptomyces luteosporeus</name>
    <dbReference type="NCBI Taxonomy" id="173856"/>
    <lineage>
        <taxon>Bacteria</taxon>
        <taxon>Bacillati</taxon>
        <taxon>Actinomycetota</taxon>
        <taxon>Actinomycetes</taxon>
        <taxon>Kitasatosporales</taxon>
        <taxon>Streptomycetaceae</taxon>
        <taxon>Streptomyces</taxon>
    </lineage>
</organism>
<comment type="caution">
    <text evidence="1">The sequence shown here is derived from an EMBL/GenBank/DDBJ whole genome shotgun (WGS) entry which is preliminary data.</text>
</comment>
<accession>A0ABN3TR86</accession>
<dbReference type="EMBL" id="BAAASL010000008">
    <property type="protein sequence ID" value="GAA2715236.1"/>
    <property type="molecule type" value="Genomic_DNA"/>
</dbReference>